<sequence length="192" mass="21325">MVTSLLDQSKVIIRPMKDGNGERTFKLGPIVTMSCHQWDSNAKQTPRQPTTGPSATRWLEELFHEPSQTKEPSIPGPSPSSKPPEDVPICEPELEVALAQSMEEPFVQSPSHSHYDAHQEFTDLQLTLMIPRAIVHKLINQILLEHCCLLHMIPFVDAPGIPGGTKLPPWQGTGGLSKGGHHRDSLQILRRI</sequence>
<dbReference type="Proteomes" id="UP000765509">
    <property type="component" value="Unassembled WGS sequence"/>
</dbReference>
<accession>A0A9Q3E7T3</accession>
<dbReference type="AlphaFoldDB" id="A0A9Q3E7T3"/>
<organism evidence="2 3">
    <name type="scientific">Austropuccinia psidii MF-1</name>
    <dbReference type="NCBI Taxonomy" id="1389203"/>
    <lineage>
        <taxon>Eukaryota</taxon>
        <taxon>Fungi</taxon>
        <taxon>Dikarya</taxon>
        <taxon>Basidiomycota</taxon>
        <taxon>Pucciniomycotina</taxon>
        <taxon>Pucciniomycetes</taxon>
        <taxon>Pucciniales</taxon>
        <taxon>Sphaerophragmiaceae</taxon>
        <taxon>Austropuccinia</taxon>
    </lineage>
</organism>
<gene>
    <name evidence="2" type="ORF">O181_055403</name>
</gene>
<evidence type="ECO:0000313" key="2">
    <source>
        <dbReference type="EMBL" id="MBW0515688.1"/>
    </source>
</evidence>
<protein>
    <submittedName>
        <fullName evidence="2">Uncharacterized protein</fullName>
    </submittedName>
</protein>
<dbReference type="EMBL" id="AVOT02024783">
    <property type="protein sequence ID" value="MBW0515688.1"/>
    <property type="molecule type" value="Genomic_DNA"/>
</dbReference>
<comment type="caution">
    <text evidence="2">The sequence shown here is derived from an EMBL/GenBank/DDBJ whole genome shotgun (WGS) entry which is preliminary data.</text>
</comment>
<proteinExistence type="predicted"/>
<keyword evidence="3" id="KW-1185">Reference proteome</keyword>
<name>A0A9Q3E7T3_9BASI</name>
<reference evidence="2" key="1">
    <citation type="submission" date="2021-03" db="EMBL/GenBank/DDBJ databases">
        <title>Draft genome sequence of rust myrtle Austropuccinia psidii MF-1, a brazilian biotype.</title>
        <authorList>
            <person name="Quecine M.C."/>
            <person name="Pachon D.M.R."/>
            <person name="Bonatelli M.L."/>
            <person name="Correr F.H."/>
            <person name="Franceschini L.M."/>
            <person name="Leite T.F."/>
            <person name="Margarido G.R.A."/>
            <person name="Almeida C.A."/>
            <person name="Ferrarezi J.A."/>
            <person name="Labate C.A."/>
        </authorList>
    </citation>
    <scope>NUCLEOTIDE SEQUENCE</scope>
    <source>
        <strain evidence="2">MF-1</strain>
    </source>
</reference>
<evidence type="ECO:0000313" key="3">
    <source>
        <dbReference type="Proteomes" id="UP000765509"/>
    </source>
</evidence>
<feature type="region of interest" description="Disordered" evidence="1">
    <location>
        <begin position="66"/>
        <end position="88"/>
    </location>
</feature>
<evidence type="ECO:0000256" key="1">
    <source>
        <dbReference type="SAM" id="MobiDB-lite"/>
    </source>
</evidence>